<name>A0A3N4RAY1_9ACTN</name>
<evidence type="ECO:0000313" key="3">
    <source>
        <dbReference type="Proteomes" id="UP000266906"/>
    </source>
</evidence>
<evidence type="ECO:0000256" key="1">
    <source>
        <dbReference type="SAM" id="MobiDB-lite"/>
    </source>
</evidence>
<dbReference type="RefSeq" id="WP_208767079.1">
    <property type="nucleotide sequence ID" value="NZ_JBEYIY010000063.1"/>
</dbReference>
<evidence type="ECO:0008006" key="4">
    <source>
        <dbReference type="Google" id="ProtNLM"/>
    </source>
</evidence>
<gene>
    <name evidence="2" type="ORF">EDD38_5646</name>
</gene>
<dbReference type="Gene3D" id="3.40.47.10">
    <property type="match status" value="1"/>
</dbReference>
<evidence type="ECO:0000313" key="2">
    <source>
        <dbReference type="EMBL" id="RPE28509.1"/>
    </source>
</evidence>
<comment type="caution">
    <text evidence="2">The sequence shown here is derived from an EMBL/GenBank/DDBJ whole genome shotgun (WGS) entry which is preliminary data.</text>
</comment>
<proteinExistence type="predicted"/>
<keyword evidence="3" id="KW-1185">Reference proteome</keyword>
<protein>
    <recommendedName>
        <fullName evidence="4">Beta-ketoacyl synthase-like protein</fullName>
    </recommendedName>
</protein>
<sequence>MSPTAHRAGATADSPATRQTGATGDHLTARRAGAAANTVRARAAWPEPGETGAPAMPAGFIASTFPALVATVADRCLRRGYGEPGAPAAGGGERRTAVVLVSERGDQGTLDAVAAAVDGGRRMQPLLFFQSVPNAVLGWVAARWALVGPVVCVSPGGDPAAEGLELADLLIEDGDADDVLLLLADQAAGPDHPDRATAFLITRPS</sequence>
<dbReference type="InterPro" id="IPR016039">
    <property type="entry name" value="Thiolase-like"/>
</dbReference>
<dbReference type="GO" id="GO:0016747">
    <property type="term" value="F:acyltransferase activity, transferring groups other than amino-acyl groups"/>
    <property type="evidence" value="ECO:0007669"/>
    <property type="project" value="UniProtKB-ARBA"/>
</dbReference>
<dbReference type="AlphaFoldDB" id="A0A3N4RAY1"/>
<feature type="region of interest" description="Disordered" evidence="1">
    <location>
        <begin position="1"/>
        <end position="35"/>
    </location>
</feature>
<organism evidence="2 3">
    <name type="scientific">Kitasatospora cineracea</name>
    <dbReference type="NCBI Taxonomy" id="88074"/>
    <lineage>
        <taxon>Bacteria</taxon>
        <taxon>Bacillati</taxon>
        <taxon>Actinomycetota</taxon>
        <taxon>Actinomycetes</taxon>
        <taxon>Kitasatosporales</taxon>
        <taxon>Streptomycetaceae</taxon>
        <taxon>Kitasatospora</taxon>
    </lineage>
</organism>
<dbReference type="EMBL" id="RKQG01000002">
    <property type="protein sequence ID" value="RPE28509.1"/>
    <property type="molecule type" value="Genomic_DNA"/>
</dbReference>
<dbReference type="SUPFAM" id="SSF53901">
    <property type="entry name" value="Thiolase-like"/>
    <property type="match status" value="1"/>
</dbReference>
<dbReference type="Proteomes" id="UP000266906">
    <property type="component" value="Unassembled WGS sequence"/>
</dbReference>
<reference evidence="2 3" key="1">
    <citation type="submission" date="2018-11" db="EMBL/GenBank/DDBJ databases">
        <title>Sequencing the genomes of 1000 actinobacteria strains.</title>
        <authorList>
            <person name="Klenk H.-P."/>
        </authorList>
    </citation>
    <scope>NUCLEOTIDE SEQUENCE [LARGE SCALE GENOMIC DNA]</scope>
    <source>
        <strain evidence="2 3">DSM 44781</strain>
    </source>
</reference>
<accession>A0A3N4RAY1</accession>